<dbReference type="RefSeq" id="WP_147882616.1">
    <property type="nucleotide sequence ID" value="NZ_VOUQ01000018.1"/>
</dbReference>
<dbReference type="InterPro" id="IPR028957">
    <property type="entry name" value="Imm50"/>
</dbReference>
<sequence length="130" mass="15145">MWFDALHGKEKINFMFNNELSLQDAEFENILFYDMSRVRISFKTRHVPKSIPDKWKKKPFNGLSITLELVGVNKLELKGNRVGFKCTPIIKRLGGEVEILIEYSDVFLFSCTAEVIAIGSIEPYQDRRWV</sequence>
<comment type="caution">
    <text evidence="1">The sequence shown here is derived from an EMBL/GenBank/DDBJ whole genome shotgun (WGS) entry which is preliminary data.</text>
</comment>
<dbReference type="Pfam" id="PF15594">
    <property type="entry name" value="Imm50"/>
    <property type="match status" value="1"/>
</dbReference>
<evidence type="ECO:0008006" key="3">
    <source>
        <dbReference type="Google" id="ProtNLM"/>
    </source>
</evidence>
<dbReference type="EMBL" id="VOUQ01000018">
    <property type="protein sequence ID" value="TXE27347.1"/>
    <property type="molecule type" value="Genomic_DNA"/>
</dbReference>
<organism evidence="1 2">
    <name type="scientific">Serratia marcescens</name>
    <dbReference type="NCBI Taxonomy" id="615"/>
    <lineage>
        <taxon>Bacteria</taxon>
        <taxon>Pseudomonadati</taxon>
        <taxon>Pseudomonadota</taxon>
        <taxon>Gammaproteobacteria</taxon>
        <taxon>Enterobacterales</taxon>
        <taxon>Yersiniaceae</taxon>
        <taxon>Serratia</taxon>
    </lineage>
</organism>
<name>A0A5C7BVH6_SERMA</name>
<protein>
    <recommendedName>
        <fullName evidence="3">Immunity protein 50 of polymorphic toxin system</fullName>
    </recommendedName>
</protein>
<dbReference type="AlphaFoldDB" id="A0A5C7BVH6"/>
<evidence type="ECO:0000313" key="2">
    <source>
        <dbReference type="Proteomes" id="UP000321126"/>
    </source>
</evidence>
<reference evidence="1 2" key="1">
    <citation type="submission" date="2019-07" db="EMBL/GenBank/DDBJ databases">
        <title>Serratia strains were isolated from fresh produce.</title>
        <authorList>
            <person name="Cho G.-S."/>
            <person name="Stein M."/>
            <person name="Lee W."/>
            <person name="Suh S.H."/>
            <person name="Franz C.M.A.P."/>
        </authorList>
    </citation>
    <scope>NUCLEOTIDE SEQUENCE [LARGE SCALE GENOMIC DNA]</scope>
    <source>
        <strain evidence="1 2">S16</strain>
    </source>
</reference>
<accession>A0A5C7BVH6</accession>
<evidence type="ECO:0000313" key="1">
    <source>
        <dbReference type="EMBL" id="TXE27347.1"/>
    </source>
</evidence>
<gene>
    <name evidence="1" type="ORF">FOT62_22525</name>
</gene>
<dbReference type="Proteomes" id="UP000321126">
    <property type="component" value="Unassembled WGS sequence"/>
</dbReference>
<proteinExistence type="predicted"/>